<keyword evidence="3 8" id="KW-0812">Transmembrane</keyword>
<feature type="domain" description="MRH" evidence="10">
    <location>
        <begin position="459"/>
        <end position="600"/>
    </location>
</feature>
<evidence type="ECO:0000256" key="6">
    <source>
        <dbReference type="ARBA" id="ARBA00023136"/>
    </source>
</evidence>
<evidence type="ECO:0000256" key="1">
    <source>
        <dbReference type="ARBA" id="ARBA00004308"/>
    </source>
</evidence>
<dbReference type="PROSITE" id="PS51914">
    <property type="entry name" value="MRH"/>
    <property type="match status" value="5"/>
</dbReference>
<dbReference type="Pfam" id="PF00878">
    <property type="entry name" value="CIMR"/>
    <property type="match status" value="5"/>
</dbReference>
<feature type="domain" description="MRH" evidence="10">
    <location>
        <begin position="607"/>
        <end position="734"/>
    </location>
</feature>
<evidence type="ECO:0000256" key="3">
    <source>
        <dbReference type="ARBA" id="ARBA00022692"/>
    </source>
</evidence>
<dbReference type="GO" id="GO:0000139">
    <property type="term" value="C:Golgi membrane"/>
    <property type="evidence" value="ECO:0007669"/>
    <property type="project" value="UniProtKB-SubCell"/>
</dbReference>
<dbReference type="Gene3D" id="2.70.130.10">
    <property type="entry name" value="Mannose-6-phosphate receptor binding domain"/>
    <property type="match status" value="5"/>
</dbReference>
<dbReference type="EMBL" id="JAANHZ010000418">
    <property type="protein sequence ID" value="KAG5311279.1"/>
    <property type="molecule type" value="Genomic_DNA"/>
</dbReference>
<evidence type="ECO:0000256" key="8">
    <source>
        <dbReference type="SAM" id="Phobius"/>
    </source>
</evidence>
<organism evidence="11 12">
    <name type="scientific">Acromyrmex insinuator</name>
    <dbReference type="NCBI Taxonomy" id="230686"/>
    <lineage>
        <taxon>Eukaryota</taxon>
        <taxon>Metazoa</taxon>
        <taxon>Ecdysozoa</taxon>
        <taxon>Arthropoda</taxon>
        <taxon>Hexapoda</taxon>
        <taxon>Insecta</taxon>
        <taxon>Pterygota</taxon>
        <taxon>Neoptera</taxon>
        <taxon>Endopterygota</taxon>
        <taxon>Hymenoptera</taxon>
        <taxon>Apocrita</taxon>
        <taxon>Aculeata</taxon>
        <taxon>Formicoidea</taxon>
        <taxon>Formicidae</taxon>
        <taxon>Myrmicinae</taxon>
        <taxon>Acromyrmex</taxon>
    </lineage>
</organism>
<dbReference type="GO" id="GO:0005537">
    <property type="term" value="F:D-mannose binding"/>
    <property type="evidence" value="ECO:0007669"/>
    <property type="project" value="InterPro"/>
</dbReference>
<evidence type="ECO:0000256" key="4">
    <source>
        <dbReference type="ARBA" id="ARBA00022729"/>
    </source>
</evidence>
<evidence type="ECO:0000256" key="7">
    <source>
        <dbReference type="ARBA" id="ARBA00023157"/>
    </source>
</evidence>
<dbReference type="InterPro" id="IPR009011">
    <property type="entry name" value="Man6P_isomerase_rcpt-bd_dom_sf"/>
</dbReference>
<protein>
    <submittedName>
        <fullName evidence="11">MPRI protein</fullName>
    </submittedName>
</protein>
<dbReference type="GO" id="GO:0010008">
    <property type="term" value="C:endosome membrane"/>
    <property type="evidence" value="ECO:0007669"/>
    <property type="project" value="UniProtKB-SubCell"/>
</dbReference>
<keyword evidence="2" id="KW-0813">Transport</keyword>
<dbReference type="InterPro" id="IPR044865">
    <property type="entry name" value="MRH_dom"/>
</dbReference>
<keyword evidence="7" id="KW-1015">Disulfide bond</keyword>
<dbReference type="GO" id="GO:0007041">
    <property type="term" value="P:lysosomal transport"/>
    <property type="evidence" value="ECO:0007669"/>
    <property type="project" value="InterPro"/>
</dbReference>
<dbReference type="AlphaFoldDB" id="A0A836EF58"/>
<evidence type="ECO:0000313" key="12">
    <source>
        <dbReference type="Proteomes" id="UP000667349"/>
    </source>
</evidence>
<keyword evidence="5 8" id="KW-1133">Transmembrane helix</keyword>
<dbReference type="InterPro" id="IPR000479">
    <property type="entry name" value="CIMR_rpt"/>
</dbReference>
<feature type="transmembrane region" description="Helical" evidence="8">
    <location>
        <begin position="760"/>
        <end position="785"/>
    </location>
</feature>
<keyword evidence="4 9" id="KW-0732">Signal</keyword>
<feature type="non-terminal residue" evidence="11">
    <location>
        <position position="842"/>
    </location>
</feature>
<keyword evidence="12" id="KW-1185">Reference proteome</keyword>
<dbReference type="Proteomes" id="UP000667349">
    <property type="component" value="Unassembled WGS sequence"/>
</dbReference>
<comment type="caution">
    <text evidence="11">The sequence shown here is derived from an EMBL/GenBank/DDBJ whole genome shotgun (WGS) entry which is preliminary data.</text>
</comment>
<dbReference type="GO" id="GO:0038023">
    <property type="term" value="F:signaling receptor activity"/>
    <property type="evidence" value="ECO:0007669"/>
    <property type="project" value="InterPro"/>
</dbReference>
<reference evidence="11" key="1">
    <citation type="submission" date="2020-02" db="EMBL/GenBank/DDBJ databases">
        <title>Relaxed selection underlies rapid genomic changes in the transitions from sociality to social parasitism in ants.</title>
        <authorList>
            <person name="Bi X."/>
        </authorList>
    </citation>
    <scope>NUCLEOTIDE SEQUENCE</scope>
    <source>
        <strain evidence="11">BGI-DK2013a</strain>
        <tissue evidence="11">Whole body</tissue>
    </source>
</reference>
<sequence>MSKLNGLLFLSSLSAIITSAVLTVNPSKYCEVPERKLSFIYNLTKLTSDKEDIIIKHDYETIRMQLCSPLIKKCNNQDGYAICLIKNNTEKGIGRFPPKLDNEQRRILFNFTGDDCLHGTNYTVTVIMFCDYDAETNSYPELFSHGDQQCNLYMIWKTALACLPRTQTNCTVVNAGHYYDLSLLTRPSENYVIPLHIKNKTKSPKIILNVCQSILHHGIMCPIKSGACLDDPEKPNRYLSLGEVQKPPFFKDGTLQIEYQDGALCTQNVTTPHVKTTIHFRCDLEAKGPPEYILGSGIEDCHYQLVWYTAAACDIETLRDYSAKRAGKCNVTNPITNFTYDLQTLMNKDFTVTNVNGVKYKFRVCNALMDNTCGDKTGICNSKYGTSLGQANANLTWQQSGPYLNYTNGDLCENGMSHYTLIRFFCEPQGLPSRPLLIKEFTCQTIIHWNTDLVCEKKIKCTTDIDDEINLTPLIQSTNNYIIKANDTEFHINICRPLISTQGLLCAHGSAACKVSVTSKNEYTNEISLGFPEDSPTLNKDLQTILRYVNGSQCPENPTKTISSNFIFICDNNNQGLPVYKHYVNCTYVFEWNTSIACGAVIGSWTAPCTIKDSFLSYEYDLSLLDKTQQIHHVKSRQGKEYAISICGGEKYCNGSAICHEYNGYGSLGSVIFDYSRNDVKLKYSNGSKCNNNSYTSEVRFICNESIGIGEPKLLLESQCSAEFEWHTEVICVKHANSQNVSHENALLCKKLLRPISPGLMLQLFAIAMMIVCALGVLMIALVYFGDLLPLEGRRFWSNLINFRRGIGRVQYCRVDTTEEARLLLGASDPSQSDSDDDLISA</sequence>
<dbReference type="SMART" id="SM01404">
    <property type="entry name" value="CIMR"/>
    <property type="match status" value="4"/>
</dbReference>
<feature type="domain" description="MRH" evidence="10">
    <location>
        <begin position="168"/>
        <end position="315"/>
    </location>
</feature>
<proteinExistence type="predicted"/>
<keyword evidence="6 8" id="KW-0472">Membrane</keyword>
<feature type="domain" description="MRH" evidence="10">
    <location>
        <begin position="327"/>
        <end position="457"/>
    </location>
</feature>
<name>A0A836EF58_9HYME</name>
<dbReference type="SUPFAM" id="SSF50911">
    <property type="entry name" value="Mannose 6-phosphate receptor domain"/>
    <property type="match status" value="5"/>
</dbReference>
<feature type="chain" id="PRO_5032285292" evidence="9">
    <location>
        <begin position="24"/>
        <end position="842"/>
    </location>
</feature>
<evidence type="ECO:0000256" key="2">
    <source>
        <dbReference type="ARBA" id="ARBA00022448"/>
    </source>
</evidence>
<dbReference type="PANTHER" id="PTHR15071:SF0">
    <property type="entry name" value="MANNOSE 6-PHOSPHATE RECEPTOR-LIKE PROTEIN 1"/>
    <property type="match status" value="1"/>
</dbReference>
<feature type="domain" description="MRH" evidence="10">
    <location>
        <begin position="28"/>
        <end position="164"/>
    </location>
</feature>
<evidence type="ECO:0000259" key="10">
    <source>
        <dbReference type="PROSITE" id="PS51914"/>
    </source>
</evidence>
<evidence type="ECO:0000313" key="11">
    <source>
        <dbReference type="EMBL" id="KAG5311279.1"/>
    </source>
</evidence>
<feature type="signal peptide" evidence="9">
    <location>
        <begin position="1"/>
        <end position="23"/>
    </location>
</feature>
<evidence type="ECO:0000256" key="5">
    <source>
        <dbReference type="ARBA" id="ARBA00022989"/>
    </source>
</evidence>
<dbReference type="PANTHER" id="PTHR15071">
    <property type="entry name" value="MANNOSE-6-PHOSPHATE RECEPTOR FAMILY MEMBER"/>
    <property type="match status" value="1"/>
</dbReference>
<feature type="non-terminal residue" evidence="11">
    <location>
        <position position="1"/>
    </location>
</feature>
<gene>
    <name evidence="11" type="primary">Igf2r</name>
    <name evidence="11" type="ORF">G6Z75_0012021</name>
</gene>
<accession>A0A836EF58</accession>
<comment type="subcellular location">
    <subcellularLocation>
        <location evidence="1">Endomembrane system</location>
    </subcellularLocation>
</comment>
<evidence type="ECO:0000256" key="9">
    <source>
        <dbReference type="SAM" id="SignalP"/>
    </source>
</evidence>